<accession>A0A914CJD7</accession>
<dbReference type="WBParaSite" id="ACRNAN_scaffold11068.g12270.t1">
    <property type="protein sequence ID" value="ACRNAN_scaffold11068.g12270.t1"/>
    <property type="gene ID" value="ACRNAN_scaffold11068.g12270"/>
</dbReference>
<organism evidence="2 3">
    <name type="scientific">Acrobeloides nanus</name>
    <dbReference type="NCBI Taxonomy" id="290746"/>
    <lineage>
        <taxon>Eukaryota</taxon>
        <taxon>Metazoa</taxon>
        <taxon>Ecdysozoa</taxon>
        <taxon>Nematoda</taxon>
        <taxon>Chromadorea</taxon>
        <taxon>Rhabditida</taxon>
        <taxon>Tylenchina</taxon>
        <taxon>Cephalobomorpha</taxon>
        <taxon>Cephaloboidea</taxon>
        <taxon>Cephalobidae</taxon>
        <taxon>Acrobeloides</taxon>
    </lineage>
</organism>
<dbReference type="InterPro" id="IPR012337">
    <property type="entry name" value="RNaseH-like_sf"/>
</dbReference>
<proteinExistence type="predicted"/>
<dbReference type="GO" id="GO:0015074">
    <property type="term" value="P:DNA integration"/>
    <property type="evidence" value="ECO:0007669"/>
    <property type="project" value="InterPro"/>
</dbReference>
<evidence type="ECO:0000313" key="2">
    <source>
        <dbReference type="Proteomes" id="UP000887540"/>
    </source>
</evidence>
<dbReference type="InterPro" id="IPR001584">
    <property type="entry name" value="Integrase_cat-core"/>
</dbReference>
<dbReference type="Gene3D" id="3.30.420.10">
    <property type="entry name" value="Ribonuclease H-like superfamily/Ribonuclease H"/>
    <property type="match status" value="1"/>
</dbReference>
<dbReference type="InterPro" id="IPR036397">
    <property type="entry name" value="RNaseH_sf"/>
</dbReference>
<dbReference type="SUPFAM" id="SSF53098">
    <property type="entry name" value="Ribonuclease H-like"/>
    <property type="match status" value="1"/>
</dbReference>
<keyword evidence="2" id="KW-1185">Reference proteome</keyword>
<dbReference type="Proteomes" id="UP000887540">
    <property type="component" value="Unplaced"/>
</dbReference>
<feature type="domain" description="Integrase catalytic" evidence="1">
    <location>
        <begin position="1"/>
        <end position="53"/>
    </location>
</feature>
<evidence type="ECO:0000259" key="1">
    <source>
        <dbReference type="PROSITE" id="PS50994"/>
    </source>
</evidence>
<reference evidence="3" key="1">
    <citation type="submission" date="2022-11" db="UniProtKB">
        <authorList>
            <consortium name="WormBaseParasite"/>
        </authorList>
    </citation>
    <scope>IDENTIFICATION</scope>
</reference>
<dbReference type="AlphaFoldDB" id="A0A914CJD7"/>
<sequence>MVYQDHLTKYVLLRPIKSKTAEAVAEELMRIFADFGAPKILHTDNGREFANAAETKESVIASAMEVKAARIVIINNSRFVLCHCPFVIGYVV</sequence>
<dbReference type="GO" id="GO:0003676">
    <property type="term" value="F:nucleic acid binding"/>
    <property type="evidence" value="ECO:0007669"/>
    <property type="project" value="InterPro"/>
</dbReference>
<dbReference type="PROSITE" id="PS50994">
    <property type="entry name" value="INTEGRASE"/>
    <property type="match status" value="1"/>
</dbReference>
<protein>
    <submittedName>
        <fullName evidence="3">Integrase catalytic domain-containing protein</fullName>
    </submittedName>
</protein>
<name>A0A914CJD7_9BILA</name>
<evidence type="ECO:0000313" key="3">
    <source>
        <dbReference type="WBParaSite" id="ACRNAN_scaffold11068.g12270.t1"/>
    </source>
</evidence>